<evidence type="ECO:0000256" key="1">
    <source>
        <dbReference type="ARBA" id="ARBA00006739"/>
    </source>
</evidence>
<reference evidence="5 6" key="1">
    <citation type="submission" date="2023-09" db="EMBL/GenBank/DDBJ databases">
        <authorList>
            <person name="Rey-Velasco X."/>
        </authorList>
    </citation>
    <scope>NUCLEOTIDE SEQUENCE [LARGE SCALE GENOMIC DNA]</scope>
    <source>
        <strain evidence="5 6">F225</strain>
    </source>
</reference>
<dbReference type="RefSeq" id="WP_311500144.1">
    <property type="nucleotide sequence ID" value="NZ_JAVRHN010000007.1"/>
</dbReference>
<dbReference type="InterPro" id="IPR029044">
    <property type="entry name" value="Nucleotide-diphossugar_trans"/>
</dbReference>
<dbReference type="Pfam" id="PF00535">
    <property type="entry name" value="Glycos_transf_2"/>
    <property type="match status" value="1"/>
</dbReference>
<gene>
    <name evidence="5" type="ORF">RM541_10710</name>
</gene>
<feature type="domain" description="Glycosyltransferase 2-like" evidence="4">
    <location>
        <begin position="240"/>
        <end position="367"/>
    </location>
</feature>
<organism evidence="5 6">
    <name type="scientific">Autumnicola psychrophila</name>
    <dbReference type="NCBI Taxonomy" id="3075592"/>
    <lineage>
        <taxon>Bacteria</taxon>
        <taxon>Pseudomonadati</taxon>
        <taxon>Bacteroidota</taxon>
        <taxon>Flavobacteriia</taxon>
        <taxon>Flavobacteriales</taxon>
        <taxon>Flavobacteriaceae</taxon>
        <taxon>Autumnicola</taxon>
    </lineage>
</organism>
<evidence type="ECO:0000256" key="3">
    <source>
        <dbReference type="ARBA" id="ARBA00022679"/>
    </source>
</evidence>
<name>A0ABU3DSY9_9FLAO</name>
<keyword evidence="2 5" id="KW-0328">Glycosyltransferase</keyword>
<dbReference type="EC" id="2.4.-.-" evidence="5"/>
<dbReference type="SUPFAM" id="SSF53448">
    <property type="entry name" value="Nucleotide-diphospho-sugar transferases"/>
    <property type="match status" value="1"/>
</dbReference>
<evidence type="ECO:0000256" key="2">
    <source>
        <dbReference type="ARBA" id="ARBA00022676"/>
    </source>
</evidence>
<dbReference type="Gene3D" id="3.90.550.10">
    <property type="entry name" value="Spore Coat Polysaccharide Biosynthesis Protein SpsA, Chain A"/>
    <property type="match status" value="1"/>
</dbReference>
<dbReference type="PANTHER" id="PTHR43179">
    <property type="entry name" value="RHAMNOSYLTRANSFERASE WBBL"/>
    <property type="match status" value="1"/>
</dbReference>
<sequence>MILLIHAKGKKVVRVLKDGQEQSVETSDCTTAFWEVAEKFPDDIIGWCEKEFLKDINLDSWECIFHHQLIMASYGLKTTYLPDSIGYVDQLPFININRKIKYPTWQMSTDLGGIYGRVLLRFKELYGKISDFGYFLNAIAKTGQQNGLFCYSDPALTKAATNNNPVPVASYSQLFSFVHQHYTSSWTSVLQWCLWKYEKKAAMMSYSKAFVQKKNFREDVDLSDFIPEASQNSDDTSLDVIIPTLGRKKYLEQVLNDLKEQILKPRNVIIIEQNPDKDAESELAEILAKEWPFLIIYHFTHKTGACNARNRALKEVKSDWIFFADDDIRLKSGLLHQVIEEAEKYQISAVNLNCKQPGEETVFHKVKQWGSFGAGTSMVKTRYAEKCQFSNIFEFGFGEDADFGMQLRNKGCDVIYHPGLQTLHLKAPVGGFREKPKLPWEQGEISPKPSPTLMAYAIKHYTPEQIRGYKVSLFIKFYSRQPIKNPVKYLRQLNKRWKLSEEWATKLLKENDSPGLPVK</sequence>
<evidence type="ECO:0000259" key="4">
    <source>
        <dbReference type="Pfam" id="PF00535"/>
    </source>
</evidence>
<dbReference type="CDD" id="cd00761">
    <property type="entry name" value="Glyco_tranf_GTA_type"/>
    <property type="match status" value="1"/>
</dbReference>
<proteinExistence type="inferred from homology"/>
<comment type="similarity">
    <text evidence="1">Belongs to the glycosyltransferase 2 family.</text>
</comment>
<dbReference type="Proteomes" id="UP001253848">
    <property type="component" value="Unassembled WGS sequence"/>
</dbReference>
<accession>A0ABU3DSY9</accession>
<comment type="caution">
    <text evidence="5">The sequence shown here is derived from an EMBL/GenBank/DDBJ whole genome shotgun (WGS) entry which is preliminary data.</text>
</comment>
<dbReference type="PANTHER" id="PTHR43179:SF12">
    <property type="entry name" value="GALACTOFURANOSYLTRANSFERASE GLFT2"/>
    <property type="match status" value="1"/>
</dbReference>
<keyword evidence="6" id="KW-1185">Reference proteome</keyword>
<dbReference type="EMBL" id="JAVRHN010000007">
    <property type="protein sequence ID" value="MDT0686838.1"/>
    <property type="molecule type" value="Genomic_DNA"/>
</dbReference>
<evidence type="ECO:0000313" key="5">
    <source>
        <dbReference type="EMBL" id="MDT0686838.1"/>
    </source>
</evidence>
<keyword evidence="3 5" id="KW-0808">Transferase</keyword>
<evidence type="ECO:0000313" key="6">
    <source>
        <dbReference type="Proteomes" id="UP001253848"/>
    </source>
</evidence>
<dbReference type="GO" id="GO:0016757">
    <property type="term" value="F:glycosyltransferase activity"/>
    <property type="evidence" value="ECO:0007669"/>
    <property type="project" value="UniProtKB-KW"/>
</dbReference>
<dbReference type="InterPro" id="IPR001173">
    <property type="entry name" value="Glyco_trans_2-like"/>
</dbReference>
<protein>
    <submittedName>
        <fullName evidence="5">Glycosyltransferase family A protein</fullName>
        <ecNumber evidence="5">2.4.-.-</ecNumber>
    </submittedName>
</protein>